<comment type="caution">
    <text evidence="1">The sequence shown here is derived from an EMBL/GenBank/DDBJ whole genome shotgun (WGS) entry which is preliminary data.</text>
</comment>
<sequence>MRTYSIVILLVTLSTACRTEVLQLCR</sequence>
<evidence type="ECO:0000313" key="1">
    <source>
        <dbReference type="EMBL" id="CAG07806.1"/>
    </source>
</evidence>
<organism evidence="1">
    <name type="scientific">Tetraodon nigroviridis</name>
    <name type="common">Spotted green pufferfish</name>
    <name type="synonym">Chelonodon nigroviridis</name>
    <dbReference type="NCBI Taxonomy" id="99883"/>
    <lineage>
        <taxon>Eukaryota</taxon>
        <taxon>Metazoa</taxon>
        <taxon>Chordata</taxon>
        <taxon>Craniata</taxon>
        <taxon>Vertebrata</taxon>
        <taxon>Euteleostomi</taxon>
        <taxon>Actinopterygii</taxon>
        <taxon>Neopterygii</taxon>
        <taxon>Teleostei</taxon>
        <taxon>Neoteleostei</taxon>
        <taxon>Acanthomorphata</taxon>
        <taxon>Eupercaria</taxon>
        <taxon>Tetraodontiformes</taxon>
        <taxon>Tetradontoidea</taxon>
        <taxon>Tetraodontidae</taxon>
        <taxon>Tetraodon</taxon>
    </lineage>
</organism>
<reference evidence="1" key="1">
    <citation type="journal article" date="2004" name="Nature">
        <title>Genome duplication in the teleost fish Tetraodon nigroviridis reveals the early vertebrate proto-karyotype.</title>
        <authorList>
            <person name="Jaillon O."/>
            <person name="Aury J.-M."/>
            <person name="Brunet F."/>
            <person name="Petit J.-L."/>
            <person name="Stange-Thomann N."/>
            <person name="Mauceli E."/>
            <person name="Bouneau L."/>
            <person name="Fischer C."/>
            <person name="Ozouf-Costaz C."/>
            <person name="Bernot A."/>
            <person name="Nicaud S."/>
            <person name="Jaffe D."/>
            <person name="Fisher S."/>
            <person name="Lutfalla G."/>
            <person name="Dossat C."/>
            <person name="Segurens B."/>
            <person name="Dasilva C."/>
            <person name="Salanoubat M."/>
            <person name="Levy M."/>
            <person name="Boudet N."/>
            <person name="Castellano S."/>
            <person name="Anthouard V."/>
            <person name="Jubin C."/>
            <person name="Castelli V."/>
            <person name="Katinka M."/>
            <person name="Vacherie B."/>
            <person name="Biemont C."/>
            <person name="Skalli Z."/>
            <person name="Cattolico L."/>
            <person name="Poulain J."/>
            <person name="De Berardinis V."/>
            <person name="Cruaud C."/>
            <person name="Duprat S."/>
            <person name="Brottier P."/>
            <person name="Coutanceau J.-P."/>
            <person name="Gouzy J."/>
            <person name="Parra G."/>
            <person name="Lardier G."/>
            <person name="Chapple C."/>
            <person name="McKernan K.J."/>
            <person name="McEwan P."/>
            <person name="Bosak S."/>
            <person name="Kellis M."/>
            <person name="Volff J.-N."/>
            <person name="Guigo R."/>
            <person name="Zody M.C."/>
            <person name="Mesirov J."/>
            <person name="Lindblad-Toh K."/>
            <person name="Birren B."/>
            <person name="Nusbaum C."/>
            <person name="Kahn D."/>
            <person name="Robinson-Rechavi M."/>
            <person name="Laudet V."/>
            <person name="Schachter V."/>
            <person name="Quetier F."/>
            <person name="Saurin W."/>
            <person name="Scarpelli C."/>
            <person name="Wincker P."/>
            <person name="Lander E.S."/>
            <person name="Weissenbach J."/>
            <person name="Roest Crollius H."/>
        </authorList>
    </citation>
    <scope>NUCLEOTIDE SEQUENCE [LARGE SCALE GENOMIC DNA]</scope>
</reference>
<accession>Q4RUX6</accession>
<name>Q4RUX6_TETNG</name>
<dbReference type="KEGG" id="tng:GSTEN00028601G001"/>
<protein>
    <submittedName>
        <fullName evidence="1">(spotted green pufferfish) hypothetical protein</fullName>
    </submittedName>
</protein>
<dbReference type="EMBL" id="CAAE01014993">
    <property type="protein sequence ID" value="CAG07806.1"/>
    <property type="molecule type" value="Genomic_DNA"/>
</dbReference>
<gene>
    <name evidence="1" type="ORF">GSTENG00028601001</name>
</gene>
<reference evidence="1" key="2">
    <citation type="submission" date="2004-02" db="EMBL/GenBank/DDBJ databases">
        <authorList>
            <consortium name="Genoscope"/>
            <consortium name="Whitehead Institute Centre for Genome Research"/>
        </authorList>
    </citation>
    <scope>NUCLEOTIDE SEQUENCE</scope>
</reference>
<dbReference type="PROSITE" id="PS51257">
    <property type="entry name" value="PROKAR_LIPOPROTEIN"/>
    <property type="match status" value="1"/>
</dbReference>
<dbReference type="AlphaFoldDB" id="Q4RUX6"/>
<proteinExistence type="predicted"/>